<feature type="compositionally biased region" description="Low complexity" evidence="2">
    <location>
        <begin position="39"/>
        <end position="56"/>
    </location>
</feature>
<proteinExistence type="inferred from homology"/>
<dbReference type="InterPro" id="IPR007875">
    <property type="entry name" value="Sprouty"/>
</dbReference>
<dbReference type="Pfam" id="PF05210">
    <property type="entry name" value="Sprouty"/>
    <property type="match status" value="1"/>
</dbReference>
<dbReference type="PANTHER" id="PTHR12365">
    <property type="entry name" value="SPROUTY"/>
    <property type="match status" value="1"/>
</dbReference>
<reference evidence="3 4" key="1">
    <citation type="submission" date="2020-04" db="EMBL/GenBank/DDBJ databases">
        <authorList>
            <person name="Alioto T."/>
            <person name="Alioto T."/>
            <person name="Gomez Garrido J."/>
        </authorList>
    </citation>
    <scope>NUCLEOTIDE SEQUENCE [LARGE SCALE GENOMIC DNA]</scope>
</reference>
<dbReference type="InterPro" id="IPR051192">
    <property type="entry name" value="Sprouty_domain"/>
</dbReference>
<dbReference type="EMBL" id="CADEPI010000004">
    <property type="protein sequence ID" value="CAB3360811.1"/>
    <property type="molecule type" value="Genomic_DNA"/>
</dbReference>
<organism evidence="3 4">
    <name type="scientific">Cloeon dipterum</name>
    <dbReference type="NCBI Taxonomy" id="197152"/>
    <lineage>
        <taxon>Eukaryota</taxon>
        <taxon>Metazoa</taxon>
        <taxon>Ecdysozoa</taxon>
        <taxon>Arthropoda</taxon>
        <taxon>Hexapoda</taxon>
        <taxon>Insecta</taxon>
        <taxon>Pterygota</taxon>
        <taxon>Palaeoptera</taxon>
        <taxon>Ephemeroptera</taxon>
        <taxon>Pisciforma</taxon>
        <taxon>Baetidae</taxon>
        <taxon>Cloeon</taxon>
    </lineage>
</organism>
<dbReference type="AlphaFoldDB" id="A0A8S1BYT4"/>
<dbReference type="GO" id="GO:0046580">
    <property type="term" value="P:negative regulation of Ras protein signal transduction"/>
    <property type="evidence" value="ECO:0007669"/>
    <property type="project" value="TreeGrafter"/>
</dbReference>
<dbReference type="GO" id="GO:0040037">
    <property type="term" value="P:negative regulation of fibroblast growth factor receptor signaling pathway"/>
    <property type="evidence" value="ECO:0007669"/>
    <property type="project" value="TreeGrafter"/>
</dbReference>
<dbReference type="GO" id="GO:0005829">
    <property type="term" value="C:cytosol"/>
    <property type="evidence" value="ECO:0007669"/>
    <property type="project" value="TreeGrafter"/>
</dbReference>
<feature type="compositionally biased region" description="Low complexity" evidence="2">
    <location>
        <begin position="7"/>
        <end position="25"/>
    </location>
</feature>
<dbReference type="PANTHER" id="PTHR12365:SF7">
    <property type="entry name" value="PROTEIN SPROUTY"/>
    <property type="match status" value="1"/>
</dbReference>
<comment type="similarity">
    <text evidence="1">Belongs to the sprouty family.</text>
</comment>
<evidence type="ECO:0008006" key="5">
    <source>
        <dbReference type="Google" id="ProtNLM"/>
    </source>
</evidence>
<protein>
    <recommendedName>
        <fullName evidence="5">Protein sprouty</fullName>
    </recommendedName>
</protein>
<name>A0A8S1BYT4_9INSE</name>
<dbReference type="GO" id="GO:0048513">
    <property type="term" value="P:animal organ development"/>
    <property type="evidence" value="ECO:0007669"/>
    <property type="project" value="TreeGrafter"/>
</dbReference>
<dbReference type="GO" id="GO:0016020">
    <property type="term" value="C:membrane"/>
    <property type="evidence" value="ECO:0007669"/>
    <property type="project" value="InterPro"/>
</dbReference>
<evidence type="ECO:0000256" key="2">
    <source>
        <dbReference type="SAM" id="MobiDB-lite"/>
    </source>
</evidence>
<sequence>MALHGNASAARPSLAAAAAAPSSLPQVHRVVGGGGLRTQQQLQQQQPLLPRRSSPQEAVSLAQPRPDGERVANDYVEAPLRSDSAPPRPPSRAGHAQSTGPRQPARLPLPTAAKRPPPQQVVTKQPRKKSSAEAAAECVSAAAGGVDGDKPGICPECGECKCNACRSPKALPERWLCNNNVYCSPAAMVDYCSCLCCAKAFFYHCSKDYERDDGNAPCADEPCSCAAPRACARWGCLTALSIVLPCLLCYWPFKACIAGYESVHNRLTSNRGCRCRPPQPPLLPAAGNAPLPAAASNKALLDGSAADKRLLDSSPEC</sequence>
<dbReference type="PROSITE" id="PS51227">
    <property type="entry name" value="SPR"/>
    <property type="match status" value="1"/>
</dbReference>
<feature type="region of interest" description="Disordered" evidence="2">
    <location>
        <begin position="1"/>
        <end position="128"/>
    </location>
</feature>
<comment type="caution">
    <text evidence="3">The sequence shown here is derived from an EMBL/GenBank/DDBJ whole genome shotgun (WGS) entry which is preliminary data.</text>
</comment>
<gene>
    <name evidence="3" type="ORF">CLODIP_2_CD03281</name>
</gene>
<evidence type="ECO:0000256" key="1">
    <source>
        <dbReference type="ARBA" id="ARBA00010964"/>
    </source>
</evidence>
<dbReference type="Proteomes" id="UP000494165">
    <property type="component" value="Unassembled WGS sequence"/>
</dbReference>
<dbReference type="OrthoDB" id="10038884at2759"/>
<evidence type="ECO:0000313" key="4">
    <source>
        <dbReference type="Proteomes" id="UP000494165"/>
    </source>
</evidence>
<evidence type="ECO:0000313" key="3">
    <source>
        <dbReference type="EMBL" id="CAB3360811.1"/>
    </source>
</evidence>
<accession>A0A8S1BYT4</accession>
<keyword evidence="4" id="KW-1185">Reference proteome</keyword>